<evidence type="ECO:0000256" key="3">
    <source>
        <dbReference type="ARBA" id="ARBA00022741"/>
    </source>
</evidence>
<dbReference type="PANTHER" id="PTHR43785:SF12">
    <property type="entry name" value="TYPE-1 GLUTAMINE SYNTHETASE 2"/>
    <property type="match status" value="1"/>
</dbReference>
<feature type="domain" description="GS beta-grasp" evidence="7">
    <location>
        <begin position="2"/>
        <end position="99"/>
    </location>
</feature>
<dbReference type="PROSITE" id="PS51986">
    <property type="entry name" value="GS_BETA_GRASP"/>
    <property type="match status" value="1"/>
</dbReference>
<dbReference type="PANTHER" id="PTHR43785">
    <property type="entry name" value="GAMMA-GLUTAMYLPUTRESCINE SYNTHETASE"/>
    <property type="match status" value="1"/>
</dbReference>
<dbReference type="Proteomes" id="UP000585272">
    <property type="component" value="Unassembled WGS sequence"/>
</dbReference>
<evidence type="ECO:0000256" key="4">
    <source>
        <dbReference type="ARBA" id="ARBA00022840"/>
    </source>
</evidence>
<accession>A0A840I9E2</accession>
<name>A0A840I9E2_9ACTN</name>
<organism evidence="9 10">
    <name type="scientific">Conexibacter arvalis</name>
    <dbReference type="NCBI Taxonomy" id="912552"/>
    <lineage>
        <taxon>Bacteria</taxon>
        <taxon>Bacillati</taxon>
        <taxon>Actinomycetota</taxon>
        <taxon>Thermoleophilia</taxon>
        <taxon>Solirubrobacterales</taxon>
        <taxon>Conexibacteraceae</taxon>
        <taxon>Conexibacter</taxon>
    </lineage>
</organism>
<dbReference type="Pfam" id="PF00120">
    <property type="entry name" value="Gln-synt_C"/>
    <property type="match status" value="1"/>
</dbReference>
<dbReference type="SUPFAM" id="SSF55931">
    <property type="entry name" value="Glutamine synthetase/guanido kinase"/>
    <property type="match status" value="1"/>
</dbReference>
<dbReference type="GO" id="GO:0004356">
    <property type="term" value="F:glutamine synthetase activity"/>
    <property type="evidence" value="ECO:0007669"/>
    <property type="project" value="UniProtKB-EC"/>
</dbReference>
<dbReference type="AlphaFoldDB" id="A0A840I9E2"/>
<dbReference type="Gene3D" id="3.30.590.10">
    <property type="entry name" value="Glutamine synthetase/guanido kinase, catalytic domain"/>
    <property type="match status" value="1"/>
</dbReference>
<evidence type="ECO:0000259" key="7">
    <source>
        <dbReference type="PROSITE" id="PS51986"/>
    </source>
</evidence>
<gene>
    <name evidence="9" type="ORF">BDZ31_000123</name>
</gene>
<sequence length="438" mass="45929">MGDASEWVVLSTPDLNGVLRGKALSARQFADAVHRDAVGITDLILATDALDTPIATSTCVGPGRGAGDLLLRPDLSTLTPLPWRPSWAWCLADVRWQDGSPCDIAPRVVCDTVLTALEATHGLRVCAAFEFEFRLHDVENGAPVTGGRSYSAGELGALAPFLDALRTATSACGLDLSALHTEAGPGLVEVNLAPAIGTAAADHAALLRACVEEVASQQGMRASFLAKPAVGEEGSGGHLHLSLLDRGDANVFAGDLRAGEPPAPPLRHAVAGLVETLAPLSAIYNPAINSYKRLVPGWFAPVTASWALDDRAVAVRLVAGADPRATHVELRRAGADANPHLVLAAAVAAIHGGLDAGREPPPAATPEAPGAELPRDLATALGAFRAADELHARLGRRFCAHFAATREWELRAWQEVVTEWERTRVEGRASGLFRSGRS</sequence>
<dbReference type="PROSITE" id="PS51987">
    <property type="entry name" value="GS_CATALYTIC"/>
    <property type="match status" value="1"/>
</dbReference>
<dbReference type="EC" id="6.3.1.2" evidence="9"/>
<keyword evidence="10" id="KW-1185">Reference proteome</keyword>
<feature type="domain" description="GS catalytic" evidence="8">
    <location>
        <begin position="106"/>
        <end position="438"/>
    </location>
</feature>
<evidence type="ECO:0000259" key="8">
    <source>
        <dbReference type="PROSITE" id="PS51987"/>
    </source>
</evidence>
<dbReference type="Gene3D" id="3.10.20.70">
    <property type="entry name" value="Glutamine synthetase, N-terminal domain"/>
    <property type="match status" value="1"/>
</dbReference>
<dbReference type="GO" id="GO:0006542">
    <property type="term" value="P:glutamine biosynthetic process"/>
    <property type="evidence" value="ECO:0007669"/>
    <property type="project" value="InterPro"/>
</dbReference>
<dbReference type="SUPFAM" id="SSF54368">
    <property type="entry name" value="Glutamine synthetase, N-terminal domain"/>
    <property type="match status" value="1"/>
</dbReference>
<dbReference type="InterPro" id="IPR008146">
    <property type="entry name" value="Gln_synth_cat_dom"/>
</dbReference>
<proteinExistence type="inferred from homology"/>
<dbReference type="GO" id="GO:0005524">
    <property type="term" value="F:ATP binding"/>
    <property type="evidence" value="ECO:0007669"/>
    <property type="project" value="UniProtKB-KW"/>
</dbReference>
<keyword evidence="3" id="KW-0547">Nucleotide-binding</keyword>
<comment type="caution">
    <text evidence="9">The sequence shown here is derived from an EMBL/GenBank/DDBJ whole genome shotgun (WGS) entry which is preliminary data.</text>
</comment>
<comment type="similarity">
    <text evidence="1 5 6">Belongs to the glutamine synthetase family.</text>
</comment>
<evidence type="ECO:0000256" key="1">
    <source>
        <dbReference type="ARBA" id="ARBA00009897"/>
    </source>
</evidence>
<dbReference type="InterPro" id="IPR014746">
    <property type="entry name" value="Gln_synth/guanido_kin_cat_dom"/>
</dbReference>
<protein>
    <submittedName>
        <fullName evidence="9">Glutamine synthetase</fullName>
        <ecNumber evidence="9">6.3.1.2</ecNumber>
    </submittedName>
</protein>
<dbReference type="InterPro" id="IPR008147">
    <property type="entry name" value="Gln_synt_N"/>
</dbReference>
<dbReference type="EMBL" id="JACHNU010000001">
    <property type="protein sequence ID" value="MBB4660550.1"/>
    <property type="molecule type" value="Genomic_DNA"/>
</dbReference>
<evidence type="ECO:0000256" key="6">
    <source>
        <dbReference type="RuleBase" id="RU000384"/>
    </source>
</evidence>
<keyword evidence="2 9" id="KW-0436">Ligase</keyword>
<dbReference type="InterPro" id="IPR036651">
    <property type="entry name" value="Gln_synt_N_sf"/>
</dbReference>
<dbReference type="SMART" id="SM01230">
    <property type="entry name" value="Gln-synt_C"/>
    <property type="match status" value="1"/>
</dbReference>
<evidence type="ECO:0000256" key="5">
    <source>
        <dbReference type="PROSITE-ProRule" id="PRU01330"/>
    </source>
</evidence>
<dbReference type="RefSeq" id="WP_183337976.1">
    <property type="nucleotide sequence ID" value="NZ_JACHNU010000001.1"/>
</dbReference>
<evidence type="ECO:0000256" key="2">
    <source>
        <dbReference type="ARBA" id="ARBA00022598"/>
    </source>
</evidence>
<keyword evidence="4" id="KW-0067">ATP-binding</keyword>
<reference evidence="9 10" key="1">
    <citation type="submission" date="2020-08" db="EMBL/GenBank/DDBJ databases">
        <title>Genomic Encyclopedia of Archaeal and Bacterial Type Strains, Phase II (KMG-II): from individual species to whole genera.</title>
        <authorList>
            <person name="Goeker M."/>
        </authorList>
    </citation>
    <scope>NUCLEOTIDE SEQUENCE [LARGE SCALE GENOMIC DNA]</scope>
    <source>
        <strain evidence="9 10">DSM 23288</strain>
    </source>
</reference>
<evidence type="ECO:0000313" key="9">
    <source>
        <dbReference type="EMBL" id="MBB4660550.1"/>
    </source>
</evidence>
<evidence type="ECO:0000313" key="10">
    <source>
        <dbReference type="Proteomes" id="UP000585272"/>
    </source>
</evidence>